<reference evidence="1 2" key="1">
    <citation type="submission" date="2019-07" db="EMBL/GenBank/DDBJ databases">
        <authorList>
            <person name="Cremers G."/>
        </authorList>
    </citation>
    <scope>NUCLEOTIDE SEQUENCE [LARGE SCALE GENOMIC DNA]</scope>
</reference>
<accession>A0A564ZG33</accession>
<name>A0A564ZG33_9BACT</name>
<keyword evidence="2" id="KW-1185">Reference proteome</keyword>
<evidence type="ECO:0000313" key="1">
    <source>
        <dbReference type="EMBL" id="VUZ84265.1"/>
    </source>
</evidence>
<organism evidence="1 2">
    <name type="scientific">Candidatus Methylomirabilis lanthanidiphila</name>
    <dbReference type="NCBI Taxonomy" id="2211376"/>
    <lineage>
        <taxon>Bacteria</taxon>
        <taxon>Candidatus Methylomirabilota</taxon>
        <taxon>Candidatus Methylomirabilia</taxon>
        <taxon>Candidatus Methylomirabilales</taxon>
        <taxon>Candidatus Methylomirabilaceae</taxon>
        <taxon>Candidatus Methylomirabilis</taxon>
    </lineage>
</organism>
<dbReference type="Proteomes" id="UP000334340">
    <property type="component" value="Unassembled WGS sequence"/>
</dbReference>
<evidence type="ECO:0000313" key="2">
    <source>
        <dbReference type="Proteomes" id="UP000334340"/>
    </source>
</evidence>
<dbReference type="EMBL" id="CABIKM010000011">
    <property type="protein sequence ID" value="VUZ84265.1"/>
    <property type="molecule type" value="Genomic_DNA"/>
</dbReference>
<protein>
    <submittedName>
        <fullName evidence="1">Uncharacterized protein</fullName>
    </submittedName>
</protein>
<proteinExistence type="predicted"/>
<dbReference type="AlphaFoldDB" id="A0A564ZG33"/>
<sequence>MLYGLLSNSKTAANIYKNEGYTTLFARGNCRWVVSFSGVAGSRGVLVTG</sequence>
<gene>
    <name evidence="1" type="ORF">MELA_00636</name>
</gene>